<dbReference type="KEGG" id="scl:sce6121"/>
<dbReference type="RefSeq" id="WP_012238744.1">
    <property type="nucleotide sequence ID" value="NC_010162.1"/>
</dbReference>
<protein>
    <recommendedName>
        <fullName evidence="3">Endonuclease/exonuclease/phosphatase domain-containing protein</fullName>
    </recommendedName>
</protein>
<organism evidence="1 2">
    <name type="scientific">Sorangium cellulosum (strain So ce56)</name>
    <name type="common">Polyangium cellulosum (strain So ce56)</name>
    <dbReference type="NCBI Taxonomy" id="448385"/>
    <lineage>
        <taxon>Bacteria</taxon>
        <taxon>Pseudomonadati</taxon>
        <taxon>Myxococcota</taxon>
        <taxon>Polyangia</taxon>
        <taxon>Polyangiales</taxon>
        <taxon>Polyangiaceae</taxon>
        <taxon>Sorangium</taxon>
    </lineage>
</organism>
<sequence>MPRMIYWNVQHFSEDKFFIRKRKRKLDEDEAWGEDPAQKYLNVLFNAITANAPDFIVIVEARPGGNTGEGTLLSDDGAMRLLRYLRNKSSAQWALVPPVISGLGNAGEGIAVYFRRTATLYFTGPWRWPGGAGPAAPGVGAGVYPSQYRNAFSRPVDNRTVPNGNNLYNAGQMERRLAGQWRYFVGGGGGGGGGAGPAPAPISFGGAGTRSPFRTTFYDSAAGQNYTILACHAAPGQNAAAPATAPSTLATQAIGNLHEVQNIGANETIVVVGDFNVSLFVAAATAVAYAPFTAAHYTKVIDTVGGAALPAGYPARGYLSTHIVPINNATPSNARGYPAFGYMSELDAHGQYDSIDNAFVRNSVVANATIANLVTGAPYTAVMPVPAGMPPGTLTYASALGNPASLNSPNGYDPNGTTFPDETALFRDVDNYARVYGVSDHIALVFDF</sequence>
<gene>
    <name evidence="1" type="ordered locus">sce6121</name>
</gene>
<dbReference type="Proteomes" id="UP000002139">
    <property type="component" value="Chromosome"/>
</dbReference>
<keyword evidence="2" id="KW-1185">Reference proteome</keyword>
<evidence type="ECO:0000313" key="2">
    <source>
        <dbReference type="Proteomes" id="UP000002139"/>
    </source>
</evidence>
<dbReference type="eggNOG" id="ENOG5032RIS">
    <property type="taxonomic scope" value="Bacteria"/>
</dbReference>
<dbReference type="InterPro" id="IPR036691">
    <property type="entry name" value="Endo/exonu/phosph_ase_sf"/>
</dbReference>
<proteinExistence type="predicted"/>
<dbReference type="HOGENOM" id="CLU_605291_0_0_7"/>
<dbReference type="OrthoDB" id="1186159at2"/>
<dbReference type="Gene3D" id="3.60.10.10">
    <property type="entry name" value="Endonuclease/exonuclease/phosphatase"/>
    <property type="match status" value="1"/>
</dbReference>
<dbReference type="SUPFAM" id="SSF56219">
    <property type="entry name" value="DNase I-like"/>
    <property type="match status" value="1"/>
</dbReference>
<accession>A9GG71</accession>
<dbReference type="AlphaFoldDB" id="A9GG71"/>
<dbReference type="EMBL" id="AM746676">
    <property type="protein sequence ID" value="CAN96287.1"/>
    <property type="molecule type" value="Genomic_DNA"/>
</dbReference>
<name>A9GG71_SORC5</name>
<reference evidence="1 2" key="1">
    <citation type="journal article" date="2007" name="Nat. Biotechnol.">
        <title>Complete genome sequence of the myxobacterium Sorangium cellulosum.</title>
        <authorList>
            <person name="Schneiker S."/>
            <person name="Perlova O."/>
            <person name="Kaiser O."/>
            <person name="Gerth K."/>
            <person name="Alici A."/>
            <person name="Altmeyer M.O."/>
            <person name="Bartels D."/>
            <person name="Bekel T."/>
            <person name="Beyer S."/>
            <person name="Bode E."/>
            <person name="Bode H.B."/>
            <person name="Bolten C.J."/>
            <person name="Choudhuri J.V."/>
            <person name="Doss S."/>
            <person name="Elnakady Y.A."/>
            <person name="Frank B."/>
            <person name="Gaigalat L."/>
            <person name="Goesmann A."/>
            <person name="Groeger C."/>
            <person name="Gross F."/>
            <person name="Jelsbak L."/>
            <person name="Jelsbak L."/>
            <person name="Kalinowski J."/>
            <person name="Kegler C."/>
            <person name="Knauber T."/>
            <person name="Konietzny S."/>
            <person name="Kopp M."/>
            <person name="Krause L."/>
            <person name="Krug D."/>
            <person name="Linke B."/>
            <person name="Mahmud T."/>
            <person name="Martinez-Arias R."/>
            <person name="McHardy A.C."/>
            <person name="Merai M."/>
            <person name="Meyer F."/>
            <person name="Mormann S."/>
            <person name="Munoz-Dorado J."/>
            <person name="Perez J."/>
            <person name="Pradella S."/>
            <person name="Rachid S."/>
            <person name="Raddatz G."/>
            <person name="Rosenau F."/>
            <person name="Rueckert C."/>
            <person name="Sasse F."/>
            <person name="Scharfe M."/>
            <person name="Schuster S.C."/>
            <person name="Suen G."/>
            <person name="Treuner-Lange A."/>
            <person name="Velicer G.J."/>
            <person name="Vorholter F.-J."/>
            <person name="Weissman K.J."/>
            <person name="Welch R.D."/>
            <person name="Wenzel S.C."/>
            <person name="Whitworth D.E."/>
            <person name="Wilhelm S."/>
            <person name="Wittmann C."/>
            <person name="Bloecker H."/>
            <person name="Puehler A."/>
            <person name="Mueller R."/>
        </authorList>
    </citation>
    <scope>NUCLEOTIDE SEQUENCE [LARGE SCALE GENOMIC DNA]</scope>
    <source>
        <strain evidence="2">So ce56</strain>
    </source>
</reference>
<evidence type="ECO:0000313" key="1">
    <source>
        <dbReference type="EMBL" id="CAN96287.1"/>
    </source>
</evidence>
<evidence type="ECO:0008006" key="3">
    <source>
        <dbReference type="Google" id="ProtNLM"/>
    </source>
</evidence>
<dbReference type="STRING" id="448385.sce6121"/>